<proteinExistence type="predicted"/>
<comment type="caution">
    <text evidence="1">The sequence shown here is derived from an EMBL/GenBank/DDBJ whole genome shotgun (WGS) entry which is preliminary data.</text>
</comment>
<reference evidence="1" key="1">
    <citation type="submission" date="2020-05" db="EMBL/GenBank/DDBJ databases">
        <title>Large-scale comparative analyses of tick genomes elucidate their genetic diversity and vector capacities.</title>
        <authorList>
            <person name="Jia N."/>
            <person name="Wang J."/>
            <person name="Shi W."/>
            <person name="Du L."/>
            <person name="Sun Y."/>
            <person name="Zhan W."/>
            <person name="Jiang J."/>
            <person name="Wang Q."/>
            <person name="Zhang B."/>
            <person name="Ji P."/>
            <person name="Sakyi L.B."/>
            <person name="Cui X."/>
            <person name="Yuan T."/>
            <person name="Jiang B."/>
            <person name="Yang W."/>
            <person name="Lam T.T.-Y."/>
            <person name="Chang Q."/>
            <person name="Ding S."/>
            <person name="Wang X."/>
            <person name="Zhu J."/>
            <person name="Ruan X."/>
            <person name="Zhao L."/>
            <person name="Wei J."/>
            <person name="Que T."/>
            <person name="Du C."/>
            <person name="Cheng J."/>
            <person name="Dai P."/>
            <person name="Han X."/>
            <person name="Huang E."/>
            <person name="Gao Y."/>
            <person name="Liu J."/>
            <person name="Shao H."/>
            <person name="Ye R."/>
            <person name="Li L."/>
            <person name="Wei W."/>
            <person name="Wang X."/>
            <person name="Wang C."/>
            <person name="Yang T."/>
            <person name="Huo Q."/>
            <person name="Li W."/>
            <person name="Guo W."/>
            <person name="Chen H."/>
            <person name="Zhou L."/>
            <person name="Ni X."/>
            <person name="Tian J."/>
            <person name="Zhou Y."/>
            <person name="Sheng Y."/>
            <person name="Liu T."/>
            <person name="Pan Y."/>
            <person name="Xia L."/>
            <person name="Li J."/>
            <person name="Zhao F."/>
            <person name="Cao W."/>
        </authorList>
    </citation>
    <scope>NUCLEOTIDE SEQUENCE</scope>
    <source>
        <strain evidence="1">Dsil-2018</strain>
    </source>
</reference>
<dbReference type="Proteomes" id="UP000821865">
    <property type="component" value="Chromosome 10"/>
</dbReference>
<sequence>MQVEFVEEVMSMKAPCSYDRHIYFLDFEEFGHANPTYVNMIRDPVDRIASSFYYSRAIAARRSDPKLRKAPRWLRETFEECVQRGGDGCCFAEGQPHRSLMVPYFCGHDPRCLIVQNSWALDKARQNIERHFSVVGVLEDLNMTLTLLEKSVPIFFRGAAAFYHKEGISMFYKFEWF</sequence>
<keyword evidence="2" id="KW-1185">Reference proteome</keyword>
<evidence type="ECO:0000313" key="1">
    <source>
        <dbReference type="EMBL" id="KAH7974317.1"/>
    </source>
</evidence>
<evidence type="ECO:0000313" key="2">
    <source>
        <dbReference type="Proteomes" id="UP000821865"/>
    </source>
</evidence>
<organism evidence="1 2">
    <name type="scientific">Dermacentor silvarum</name>
    <name type="common">Tick</name>
    <dbReference type="NCBI Taxonomy" id="543639"/>
    <lineage>
        <taxon>Eukaryota</taxon>
        <taxon>Metazoa</taxon>
        <taxon>Ecdysozoa</taxon>
        <taxon>Arthropoda</taxon>
        <taxon>Chelicerata</taxon>
        <taxon>Arachnida</taxon>
        <taxon>Acari</taxon>
        <taxon>Parasitiformes</taxon>
        <taxon>Ixodida</taxon>
        <taxon>Ixodoidea</taxon>
        <taxon>Ixodidae</taxon>
        <taxon>Rhipicephalinae</taxon>
        <taxon>Dermacentor</taxon>
    </lineage>
</organism>
<gene>
    <name evidence="1" type="ORF">HPB49_014014</name>
</gene>
<protein>
    <submittedName>
        <fullName evidence="1">Uncharacterized protein</fullName>
    </submittedName>
</protein>
<accession>A0ACB8DNR3</accession>
<dbReference type="EMBL" id="CM023479">
    <property type="protein sequence ID" value="KAH7974317.1"/>
    <property type="molecule type" value="Genomic_DNA"/>
</dbReference>
<name>A0ACB8DNR3_DERSI</name>